<name>A0ABD1U9U1_9LAMI</name>
<accession>A0ABD1U9U1</accession>
<reference evidence="3" key="1">
    <citation type="submission" date="2024-07" db="EMBL/GenBank/DDBJ databases">
        <title>Two chromosome-level genome assemblies of Korean endemic species Abeliophyllum distichum and Forsythia ovata (Oleaceae).</title>
        <authorList>
            <person name="Jang H."/>
        </authorList>
    </citation>
    <scope>NUCLEOTIDE SEQUENCE [LARGE SCALE GENOMIC DNA]</scope>
</reference>
<dbReference type="AlphaFoldDB" id="A0ABD1U9U1"/>
<dbReference type="EMBL" id="JBFOLJ010000007">
    <property type="protein sequence ID" value="KAL2521747.1"/>
    <property type="molecule type" value="Genomic_DNA"/>
</dbReference>
<sequence>MPHGFLPVHALCPIFEWDDATENTPGPPPIAISNCKQILLRVSYPYDHRSTRIAIFVFARAFPSGTRWGWLDRVFAGSSSNTPSTTPHGSLTEMHERANACPRGVQTTQLRSTPWVGLRHSLSVDDDPANTPSDHPPTVKDSASMEEKDVVEAREMNFFIPHPQMSSRREIQIKK</sequence>
<protein>
    <submittedName>
        <fullName evidence="2">Uncharacterized protein</fullName>
    </submittedName>
</protein>
<evidence type="ECO:0000256" key="1">
    <source>
        <dbReference type="SAM" id="MobiDB-lite"/>
    </source>
</evidence>
<evidence type="ECO:0000313" key="2">
    <source>
        <dbReference type="EMBL" id="KAL2521747.1"/>
    </source>
</evidence>
<feature type="region of interest" description="Disordered" evidence="1">
    <location>
        <begin position="120"/>
        <end position="145"/>
    </location>
</feature>
<dbReference type="Proteomes" id="UP001604277">
    <property type="component" value="Unassembled WGS sequence"/>
</dbReference>
<proteinExistence type="predicted"/>
<keyword evidence="3" id="KW-1185">Reference proteome</keyword>
<evidence type="ECO:0000313" key="3">
    <source>
        <dbReference type="Proteomes" id="UP001604277"/>
    </source>
</evidence>
<organism evidence="2 3">
    <name type="scientific">Forsythia ovata</name>
    <dbReference type="NCBI Taxonomy" id="205694"/>
    <lineage>
        <taxon>Eukaryota</taxon>
        <taxon>Viridiplantae</taxon>
        <taxon>Streptophyta</taxon>
        <taxon>Embryophyta</taxon>
        <taxon>Tracheophyta</taxon>
        <taxon>Spermatophyta</taxon>
        <taxon>Magnoliopsida</taxon>
        <taxon>eudicotyledons</taxon>
        <taxon>Gunneridae</taxon>
        <taxon>Pentapetalae</taxon>
        <taxon>asterids</taxon>
        <taxon>lamiids</taxon>
        <taxon>Lamiales</taxon>
        <taxon>Oleaceae</taxon>
        <taxon>Forsythieae</taxon>
        <taxon>Forsythia</taxon>
    </lineage>
</organism>
<comment type="caution">
    <text evidence="2">The sequence shown here is derived from an EMBL/GenBank/DDBJ whole genome shotgun (WGS) entry which is preliminary data.</text>
</comment>
<gene>
    <name evidence="2" type="ORF">Fot_25670</name>
</gene>